<dbReference type="PANTHER" id="PTHR46540">
    <property type="entry name" value="TETRATRICOPEPTIDE REPEAT PROTEIN 12"/>
    <property type="match status" value="1"/>
</dbReference>
<dbReference type="EMBL" id="OUUW01000007">
    <property type="protein sequence ID" value="SPP83369.1"/>
    <property type="molecule type" value="Genomic_DNA"/>
</dbReference>
<dbReference type="GO" id="GO:0070286">
    <property type="term" value="P:axonemal dynein complex assembly"/>
    <property type="evidence" value="ECO:0007669"/>
    <property type="project" value="TreeGrafter"/>
</dbReference>
<dbReference type="PANTHER" id="PTHR46540:SF1">
    <property type="entry name" value="TETRATRICOPEPTIDE REPEAT PROTEIN 12"/>
    <property type="match status" value="1"/>
</dbReference>
<dbReference type="OMA" id="QISFMRQ"/>
<dbReference type="InterPro" id="IPR011990">
    <property type="entry name" value="TPR-like_helical_dom_sf"/>
</dbReference>
<evidence type="ECO:0000313" key="2">
    <source>
        <dbReference type="Proteomes" id="UP000268350"/>
    </source>
</evidence>
<name>A0A3B0KB88_DROGU</name>
<reference evidence="2" key="1">
    <citation type="submission" date="2018-01" db="EMBL/GenBank/DDBJ databases">
        <authorList>
            <person name="Alioto T."/>
            <person name="Alioto T."/>
        </authorList>
    </citation>
    <scope>NUCLEOTIDE SEQUENCE [LARGE SCALE GENOMIC DNA]</scope>
</reference>
<dbReference type="GO" id="GO:0005737">
    <property type="term" value="C:cytoplasm"/>
    <property type="evidence" value="ECO:0007669"/>
    <property type="project" value="TreeGrafter"/>
</dbReference>
<gene>
    <name evidence="1" type="ORF">DGUA_6G018211</name>
</gene>
<sequence>MDPEEAFLTQRNLVVETLKQLDDMANSNKAAERGNETKTQEKDISAGVTDDNYLVFARVLRQQKSSARNTLKKMMKSGNVNLMPFMRQIDMTRQERIKAHEERQIAAENFRRLGNEEFRKGNYDKSIYFYSKGLQYVTDTPVLYCNRALAKIKKREFKSALLDLDMVVFKLDPGNMRGWLYRAGALARINNEPESQVAIRNAFIFNRNPKDQRYIQMFVEKMRTEF</sequence>
<keyword evidence="2" id="KW-1185">Reference proteome</keyword>
<dbReference type="AlphaFoldDB" id="A0A3B0KB88"/>
<dbReference type="GO" id="GO:0005813">
    <property type="term" value="C:centrosome"/>
    <property type="evidence" value="ECO:0007669"/>
    <property type="project" value="TreeGrafter"/>
</dbReference>
<accession>A0A3B0KB88</accession>
<dbReference type="OrthoDB" id="2017782at2759"/>
<organism evidence="1 2">
    <name type="scientific">Drosophila guanche</name>
    <name type="common">Fruit fly</name>
    <dbReference type="NCBI Taxonomy" id="7266"/>
    <lineage>
        <taxon>Eukaryota</taxon>
        <taxon>Metazoa</taxon>
        <taxon>Ecdysozoa</taxon>
        <taxon>Arthropoda</taxon>
        <taxon>Hexapoda</taxon>
        <taxon>Insecta</taxon>
        <taxon>Pterygota</taxon>
        <taxon>Neoptera</taxon>
        <taxon>Endopterygota</taxon>
        <taxon>Diptera</taxon>
        <taxon>Brachycera</taxon>
        <taxon>Muscomorpha</taxon>
        <taxon>Ephydroidea</taxon>
        <taxon>Drosophilidae</taxon>
        <taxon>Drosophila</taxon>
        <taxon>Sophophora</taxon>
    </lineage>
</organism>
<protein>
    <submittedName>
        <fullName evidence="1">Blast:Tetratricopeptide repeat protein 12</fullName>
    </submittedName>
</protein>
<dbReference type="Proteomes" id="UP000268350">
    <property type="component" value="Unassembled WGS sequence"/>
</dbReference>
<evidence type="ECO:0000313" key="1">
    <source>
        <dbReference type="EMBL" id="SPP83369.1"/>
    </source>
</evidence>
<dbReference type="STRING" id="7266.A0A3B0KB88"/>
<dbReference type="SUPFAM" id="SSF48452">
    <property type="entry name" value="TPR-like"/>
    <property type="match status" value="1"/>
</dbReference>
<dbReference type="GO" id="GO:0007288">
    <property type="term" value="P:sperm axoneme assembly"/>
    <property type="evidence" value="ECO:0007669"/>
    <property type="project" value="TreeGrafter"/>
</dbReference>
<dbReference type="Gene3D" id="1.25.40.10">
    <property type="entry name" value="Tetratricopeptide repeat domain"/>
    <property type="match status" value="1"/>
</dbReference>
<proteinExistence type="predicted"/>
<dbReference type="InterPro" id="IPR043195">
    <property type="entry name" value="TTC12"/>
</dbReference>